<dbReference type="EMBL" id="JAEAOA010000301">
    <property type="protein sequence ID" value="KAK3586201.1"/>
    <property type="molecule type" value="Genomic_DNA"/>
</dbReference>
<reference evidence="1" key="1">
    <citation type="journal article" date="2021" name="Genome Biol. Evol.">
        <title>A High-Quality Reference Genome for a Parasitic Bivalve with Doubly Uniparental Inheritance (Bivalvia: Unionida).</title>
        <authorList>
            <person name="Smith C.H."/>
        </authorList>
    </citation>
    <scope>NUCLEOTIDE SEQUENCE</scope>
    <source>
        <strain evidence="1">CHS0354</strain>
    </source>
</reference>
<evidence type="ECO:0000313" key="1">
    <source>
        <dbReference type="EMBL" id="KAK3586201.1"/>
    </source>
</evidence>
<protein>
    <submittedName>
        <fullName evidence="1">Uncharacterized protein</fullName>
    </submittedName>
</protein>
<keyword evidence="2" id="KW-1185">Reference proteome</keyword>
<proteinExistence type="predicted"/>
<evidence type="ECO:0000313" key="2">
    <source>
        <dbReference type="Proteomes" id="UP001195483"/>
    </source>
</evidence>
<sequence length="71" mass="8286">MSKATNDKENETKRNMRRYFSHIMNGADLLYKGIEDNRISISVYVQTFVFFKSNILYNTAICSVAISLEKR</sequence>
<gene>
    <name evidence="1" type="ORF">CHS0354_003885</name>
</gene>
<accession>A0AAE0VQF9</accession>
<organism evidence="1 2">
    <name type="scientific">Potamilus streckersoni</name>
    <dbReference type="NCBI Taxonomy" id="2493646"/>
    <lineage>
        <taxon>Eukaryota</taxon>
        <taxon>Metazoa</taxon>
        <taxon>Spiralia</taxon>
        <taxon>Lophotrochozoa</taxon>
        <taxon>Mollusca</taxon>
        <taxon>Bivalvia</taxon>
        <taxon>Autobranchia</taxon>
        <taxon>Heteroconchia</taxon>
        <taxon>Palaeoheterodonta</taxon>
        <taxon>Unionida</taxon>
        <taxon>Unionoidea</taxon>
        <taxon>Unionidae</taxon>
        <taxon>Ambleminae</taxon>
        <taxon>Lampsilini</taxon>
        <taxon>Potamilus</taxon>
    </lineage>
</organism>
<dbReference type="Proteomes" id="UP001195483">
    <property type="component" value="Unassembled WGS sequence"/>
</dbReference>
<dbReference type="AlphaFoldDB" id="A0AAE0VQF9"/>
<comment type="caution">
    <text evidence="1">The sequence shown here is derived from an EMBL/GenBank/DDBJ whole genome shotgun (WGS) entry which is preliminary data.</text>
</comment>
<name>A0AAE0VQF9_9BIVA</name>
<reference evidence="1" key="2">
    <citation type="journal article" date="2021" name="Genome Biol. Evol.">
        <title>Developing a high-quality reference genome for a parasitic bivalve with doubly uniparental inheritance (Bivalvia: Unionida).</title>
        <authorList>
            <person name="Smith C.H."/>
        </authorList>
    </citation>
    <scope>NUCLEOTIDE SEQUENCE</scope>
    <source>
        <strain evidence="1">CHS0354</strain>
        <tissue evidence="1">Mantle</tissue>
    </source>
</reference>
<reference evidence="1" key="3">
    <citation type="submission" date="2023-05" db="EMBL/GenBank/DDBJ databases">
        <authorList>
            <person name="Smith C.H."/>
        </authorList>
    </citation>
    <scope>NUCLEOTIDE SEQUENCE</scope>
    <source>
        <strain evidence="1">CHS0354</strain>
        <tissue evidence="1">Mantle</tissue>
    </source>
</reference>